<dbReference type="CDD" id="cd10456">
    <property type="entry name" value="GIY-YIG_UPF0213"/>
    <property type="match status" value="1"/>
</dbReference>
<gene>
    <name evidence="3" type="ORF">EFL26_10840</name>
</gene>
<dbReference type="InterPro" id="IPR000305">
    <property type="entry name" value="GIY-YIG_endonuc"/>
</dbReference>
<organism evidence="3 4">
    <name type="scientific">Nocardioides pocheonensis</name>
    <dbReference type="NCBI Taxonomy" id="661485"/>
    <lineage>
        <taxon>Bacteria</taxon>
        <taxon>Bacillati</taxon>
        <taxon>Actinomycetota</taxon>
        <taxon>Actinomycetes</taxon>
        <taxon>Propionibacteriales</taxon>
        <taxon>Nocardioidaceae</taxon>
        <taxon>Nocardioides</taxon>
    </lineage>
</organism>
<dbReference type="Proteomes" id="UP000279994">
    <property type="component" value="Unassembled WGS sequence"/>
</dbReference>
<evidence type="ECO:0000313" key="4">
    <source>
        <dbReference type="Proteomes" id="UP000279994"/>
    </source>
</evidence>
<dbReference type="PANTHER" id="PTHR34477:SF1">
    <property type="entry name" value="UPF0213 PROTEIN YHBQ"/>
    <property type="match status" value="1"/>
</dbReference>
<comment type="similarity">
    <text evidence="1">Belongs to the UPF0213 family.</text>
</comment>
<dbReference type="Pfam" id="PF01541">
    <property type="entry name" value="GIY-YIG"/>
    <property type="match status" value="1"/>
</dbReference>
<dbReference type="PANTHER" id="PTHR34477">
    <property type="entry name" value="UPF0213 PROTEIN YHBQ"/>
    <property type="match status" value="1"/>
</dbReference>
<dbReference type="EMBL" id="RJSF01000039">
    <property type="protein sequence ID" value="RNM14574.1"/>
    <property type="molecule type" value="Genomic_DNA"/>
</dbReference>
<accession>A0A3N0GQ31</accession>
<keyword evidence="4" id="KW-1185">Reference proteome</keyword>
<dbReference type="RefSeq" id="WP_123222913.1">
    <property type="nucleotide sequence ID" value="NZ_RJSF01000039.1"/>
</dbReference>
<dbReference type="InterPro" id="IPR050190">
    <property type="entry name" value="UPF0213_domain"/>
</dbReference>
<evidence type="ECO:0000256" key="1">
    <source>
        <dbReference type="ARBA" id="ARBA00007435"/>
    </source>
</evidence>
<protein>
    <submittedName>
        <fullName evidence="3">GIY-YIG nuclease family protein</fullName>
    </submittedName>
</protein>
<dbReference type="InterPro" id="IPR035901">
    <property type="entry name" value="GIY-YIG_endonuc_sf"/>
</dbReference>
<proteinExistence type="inferred from homology"/>
<dbReference type="OrthoDB" id="9797095at2"/>
<dbReference type="SUPFAM" id="SSF82771">
    <property type="entry name" value="GIY-YIG endonuclease"/>
    <property type="match status" value="1"/>
</dbReference>
<dbReference type="Gene3D" id="3.40.1440.10">
    <property type="entry name" value="GIY-YIG endonuclease"/>
    <property type="match status" value="1"/>
</dbReference>
<evidence type="ECO:0000259" key="2">
    <source>
        <dbReference type="PROSITE" id="PS50164"/>
    </source>
</evidence>
<dbReference type="PROSITE" id="PS50164">
    <property type="entry name" value="GIY_YIG"/>
    <property type="match status" value="1"/>
</dbReference>
<feature type="domain" description="GIY-YIG" evidence="2">
    <location>
        <begin position="1"/>
        <end position="80"/>
    </location>
</feature>
<evidence type="ECO:0000313" key="3">
    <source>
        <dbReference type="EMBL" id="RNM14574.1"/>
    </source>
</evidence>
<comment type="caution">
    <text evidence="3">The sequence shown here is derived from an EMBL/GenBank/DDBJ whole genome shotgun (WGS) entry which is preliminary data.</text>
</comment>
<reference evidence="3 4" key="1">
    <citation type="submission" date="2018-11" db="EMBL/GenBank/DDBJ databases">
        <authorList>
            <person name="Li F."/>
        </authorList>
    </citation>
    <scope>NUCLEOTIDE SEQUENCE [LARGE SCALE GENOMIC DNA]</scope>
    <source>
        <strain evidence="3 4">Gsoil 818</strain>
    </source>
</reference>
<name>A0A3N0GQ31_9ACTN</name>
<sequence length="99" mass="11400">MPWTYLVECADGSYYVGSTTDLDRRLWEHNHAEVGGAEYTRRRRPVTLVWAGEFPSIVEAFNFEKRVQGWGRAKRQALIRGDFGALPPLSRRGHLRPGR</sequence>
<dbReference type="AlphaFoldDB" id="A0A3N0GQ31"/>